<feature type="transmembrane region" description="Helical" evidence="7">
    <location>
        <begin position="77"/>
        <end position="99"/>
    </location>
</feature>
<evidence type="ECO:0000256" key="2">
    <source>
        <dbReference type="ARBA" id="ARBA00022448"/>
    </source>
</evidence>
<keyword evidence="4 7" id="KW-0812">Transmembrane</keyword>
<evidence type="ECO:0000313" key="8">
    <source>
        <dbReference type="EMBL" id="NWE12551.1"/>
    </source>
</evidence>
<dbReference type="Proteomes" id="UP000531950">
    <property type="component" value="Unassembled WGS sequence"/>
</dbReference>
<dbReference type="GO" id="GO:0015293">
    <property type="term" value="F:symporter activity"/>
    <property type="evidence" value="ECO:0007669"/>
    <property type="project" value="UniProtKB-KW"/>
</dbReference>
<comment type="caution">
    <text evidence="8">The sequence shown here is derived from an EMBL/GenBank/DDBJ whole genome shotgun (WGS) entry which is preliminary data.</text>
</comment>
<keyword evidence="6 7" id="KW-0472">Membrane</keyword>
<keyword evidence="5 7" id="KW-1133">Transmembrane helix</keyword>
<feature type="transmembrane region" description="Helical" evidence="7">
    <location>
        <begin position="40"/>
        <end position="65"/>
    </location>
</feature>
<dbReference type="AlphaFoldDB" id="A0A7Y8EDF5"/>
<dbReference type="Gene3D" id="1.10.3860.10">
    <property type="entry name" value="Sodium:dicarboxylate symporter"/>
    <property type="match status" value="1"/>
</dbReference>
<keyword evidence="3" id="KW-0997">Cell inner membrane</keyword>
<dbReference type="InterPro" id="IPR036458">
    <property type="entry name" value="Na:dicarbo_symporter_sf"/>
</dbReference>
<reference evidence="8 9" key="1">
    <citation type="submission" date="2020-04" db="EMBL/GenBank/DDBJ databases">
        <title>Molecular characterization of pseudomonads from Agaricus bisporus reveal novel blotch 2 pathogens in Western Europe.</title>
        <authorList>
            <person name="Taparia T."/>
            <person name="Krijger M."/>
            <person name="Haynes E."/>
            <person name="Elpinstone J.G."/>
            <person name="Noble R."/>
            <person name="Van Der Wolf J."/>
        </authorList>
    </citation>
    <scope>NUCLEOTIDE SEQUENCE [LARGE SCALE GENOMIC DNA]</scope>
    <source>
        <strain evidence="8 9">IPO3782</strain>
    </source>
</reference>
<dbReference type="RefSeq" id="WP_177076538.1">
    <property type="nucleotide sequence ID" value="NZ_JACARG010000010.1"/>
</dbReference>
<dbReference type="InterPro" id="IPR001991">
    <property type="entry name" value="Na-dicarboxylate_symporter"/>
</dbReference>
<dbReference type="GO" id="GO:0005886">
    <property type="term" value="C:plasma membrane"/>
    <property type="evidence" value="ECO:0007669"/>
    <property type="project" value="UniProtKB-SubCell"/>
</dbReference>
<dbReference type="SUPFAM" id="SSF118215">
    <property type="entry name" value="Proton glutamate symport protein"/>
    <property type="match status" value="1"/>
</dbReference>
<keyword evidence="3" id="KW-1003">Cell membrane</keyword>
<feature type="transmembrane region" description="Helical" evidence="7">
    <location>
        <begin position="324"/>
        <end position="343"/>
    </location>
</feature>
<dbReference type="PANTHER" id="PTHR42865:SF1">
    <property type="entry name" value="AEROBIC C4-DICARBOXYLATE TRANSPORT PROTEIN"/>
    <property type="match status" value="1"/>
</dbReference>
<evidence type="ECO:0000256" key="1">
    <source>
        <dbReference type="ARBA" id="ARBA00004141"/>
    </source>
</evidence>
<feature type="transmembrane region" description="Helical" evidence="7">
    <location>
        <begin position="295"/>
        <end position="317"/>
    </location>
</feature>
<feature type="transmembrane region" description="Helical" evidence="7">
    <location>
        <begin position="9"/>
        <end position="28"/>
    </location>
</feature>
<name>A0A7Y8EDF5_9PSED</name>
<evidence type="ECO:0000256" key="3">
    <source>
        <dbReference type="ARBA" id="ARBA00022519"/>
    </source>
</evidence>
<gene>
    <name evidence="8" type="ORF">HX822_06350</name>
</gene>
<proteinExistence type="predicted"/>
<evidence type="ECO:0000256" key="4">
    <source>
        <dbReference type="ARBA" id="ARBA00022692"/>
    </source>
</evidence>
<feature type="transmembrane region" description="Helical" evidence="7">
    <location>
        <begin position="180"/>
        <end position="202"/>
    </location>
</feature>
<protein>
    <submittedName>
        <fullName evidence="8">Cation:dicarboxylase symporter family transporter</fullName>
    </submittedName>
</protein>
<keyword evidence="2" id="KW-0813">Transport</keyword>
<dbReference type="Pfam" id="PF00375">
    <property type="entry name" value="SDF"/>
    <property type="match status" value="1"/>
</dbReference>
<dbReference type="PANTHER" id="PTHR42865">
    <property type="entry name" value="PROTON/GLUTAMATE-ASPARTATE SYMPORTER"/>
    <property type="match status" value="1"/>
</dbReference>
<dbReference type="EMBL" id="JACARG010000010">
    <property type="protein sequence ID" value="NWE12551.1"/>
    <property type="molecule type" value="Genomic_DNA"/>
</dbReference>
<dbReference type="PRINTS" id="PR00173">
    <property type="entry name" value="EDTRNSPORT"/>
</dbReference>
<evidence type="ECO:0000256" key="7">
    <source>
        <dbReference type="SAM" id="Phobius"/>
    </source>
</evidence>
<feature type="transmembrane region" description="Helical" evidence="7">
    <location>
        <begin position="139"/>
        <end position="159"/>
    </location>
</feature>
<evidence type="ECO:0000256" key="5">
    <source>
        <dbReference type="ARBA" id="ARBA00022989"/>
    </source>
</evidence>
<accession>A0A7Y8EDF5</accession>
<feature type="transmembrane region" description="Helical" evidence="7">
    <location>
        <begin position="214"/>
        <end position="234"/>
    </location>
</feature>
<evidence type="ECO:0000313" key="9">
    <source>
        <dbReference type="Proteomes" id="UP000531950"/>
    </source>
</evidence>
<sequence length="410" mass="44161">MPARLSNNATLPILIAIALGMVLGLLYPGVAVEMKLLSDAFIKVVGLLMPFLLFVLVSTGVAGIKREPHHRHVVGRIVFYFQLMSLAALLLGMATGLLFNLDHTAVANLDFDHLTPPVVPETLLHELSMTSIWSSLYKVFTQSLVLQVMLVAVLCGLVLGRGGEVGNRCLGWLEAAVGGLFWLLRFILKFAPLAAFGAMAFVVGKYGLSSVLPLLKFIVVIYLACAVFVILVFATITRLLGVKLTRLIIYLKEELLLVTFTGSSVAALPGCVSKLEALGCDRQLVRLVLTTGYTFNLTGTNIYLTTAIMFLAHLAGVEIAVPELLAVLVICLFTSLGSTSVAGSALFTLIATLNILQLVPLEGVGLLLGVERLMKCRSLTNVLGNCVACLAICGWQKSIDREVLKRELSH</sequence>
<comment type="subcellular location">
    <subcellularLocation>
        <location evidence="1">Membrane</location>
        <topology evidence="1">Multi-pass membrane protein</topology>
    </subcellularLocation>
</comment>
<organism evidence="8 9">
    <name type="scientific">Pseudomonas yamanorum</name>
    <dbReference type="NCBI Taxonomy" id="515393"/>
    <lineage>
        <taxon>Bacteria</taxon>
        <taxon>Pseudomonadati</taxon>
        <taxon>Pseudomonadota</taxon>
        <taxon>Gammaproteobacteria</taxon>
        <taxon>Pseudomonadales</taxon>
        <taxon>Pseudomonadaceae</taxon>
        <taxon>Pseudomonas</taxon>
    </lineage>
</organism>
<evidence type="ECO:0000256" key="6">
    <source>
        <dbReference type="ARBA" id="ARBA00023136"/>
    </source>
</evidence>